<feature type="domain" description="Homeobox" evidence="5">
    <location>
        <begin position="76"/>
        <end position="130"/>
    </location>
</feature>
<evidence type="ECO:0000256" key="2">
    <source>
        <dbReference type="PROSITE-ProRule" id="PRU00108"/>
    </source>
</evidence>
<dbReference type="GO" id="GO:0006357">
    <property type="term" value="P:regulation of transcription by RNA polymerase II"/>
    <property type="evidence" value="ECO:0007669"/>
    <property type="project" value="TreeGrafter"/>
</dbReference>
<keyword evidence="2 3" id="KW-0539">Nucleus</keyword>
<dbReference type="PANTHER" id="PTHR46892:SF3">
    <property type="entry name" value="VISUAL SYSTEM HOMEOBOX 2"/>
    <property type="match status" value="1"/>
</dbReference>
<name>A0A4C1XDL5_EUMVA</name>
<evidence type="ECO:0000256" key="1">
    <source>
        <dbReference type="ARBA" id="ARBA00004123"/>
    </source>
</evidence>
<proteinExistence type="predicted"/>
<organism evidence="6 7">
    <name type="scientific">Eumeta variegata</name>
    <name type="common">Bagworm moth</name>
    <name type="synonym">Eumeta japonica</name>
    <dbReference type="NCBI Taxonomy" id="151549"/>
    <lineage>
        <taxon>Eukaryota</taxon>
        <taxon>Metazoa</taxon>
        <taxon>Ecdysozoa</taxon>
        <taxon>Arthropoda</taxon>
        <taxon>Hexapoda</taxon>
        <taxon>Insecta</taxon>
        <taxon>Pterygota</taxon>
        <taxon>Neoptera</taxon>
        <taxon>Endopterygota</taxon>
        <taxon>Lepidoptera</taxon>
        <taxon>Glossata</taxon>
        <taxon>Ditrysia</taxon>
        <taxon>Tineoidea</taxon>
        <taxon>Psychidae</taxon>
        <taxon>Oiketicinae</taxon>
        <taxon>Eumeta</taxon>
    </lineage>
</organism>
<dbReference type="EMBL" id="BGZK01000787">
    <property type="protein sequence ID" value="GBP60419.1"/>
    <property type="molecule type" value="Genomic_DNA"/>
</dbReference>
<sequence>MFVVRSPYHLSLFVTGVSPLEAAKDFTVDGLTGYNGKKKKKKRRHSGARLSQWSGSALELRPSSRNALFLSFAALRTIFTSYQLDELEKAFKDAHYPDVYAREMLSLKTDLPEDRIQVYFLQKKNRKKRHYLYLDLYRLLLKFAYNREPGQAQMFATPDARAQGLVKLTRVTRDYRVRGCGGCVLRQPNVDVYIVSLFGTPIIGCSGNDERRPLGAQGDDLTAESTRRVFRLSREFSPCYLARNTNGSVRGPAHLSRTVITLPPGKRLPAGNANKRRAPPAALPRAARRGSELAAQYKLGYECSKKYCRRFSKLELGRGRGAARARGGGPEFRCDGRPGIAFPTASPPSSNK</sequence>
<protein>
    <submittedName>
        <fullName evidence="6">Visual system homeobox 2</fullName>
    </submittedName>
</protein>
<comment type="caution">
    <text evidence="6">The sequence shown here is derived from an EMBL/GenBank/DDBJ whole genome shotgun (WGS) entry which is preliminary data.</text>
</comment>
<evidence type="ECO:0000313" key="6">
    <source>
        <dbReference type="EMBL" id="GBP60419.1"/>
    </source>
</evidence>
<dbReference type="SUPFAM" id="SSF46689">
    <property type="entry name" value="Homeodomain-like"/>
    <property type="match status" value="1"/>
</dbReference>
<dbReference type="Gene3D" id="1.10.10.60">
    <property type="entry name" value="Homeodomain-like"/>
    <property type="match status" value="1"/>
</dbReference>
<feature type="DNA-binding region" description="Homeobox" evidence="2">
    <location>
        <begin position="78"/>
        <end position="131"/>
    </location>
</feature>
<reference evidence="6 7" key="1">
    <citation type="journal article" date="2019" name="Commun. Biol.">
        <title>The bagworm genome reveals a unique fibroin gene that provides high tensile strength.</title>
        <authorList>
            <person name="Kono N."/>
            <person name="Nakamura H."/>
            <person name="Ohtoshi R."/>
            <person name="Tomita M."/>
            <person name="Numata K."/>
            <person name="Arakawa K."/>
        </authorList>
    </citation>
    <scope>NUCLEOTIDE SEQUENCE [LARGE SCALE GENOMIC DNA]</scope>
</reference>
<keyword evidence="2 3" id="KW-0238">DNA-binding</keyword>
<keyword evidence="7" id="KW-1185">Reference proteome</keyword>
<evidence type="ECO:0000256" key="4">
    <source>
        <dbReference type="SAM" id="MobiDB-lite"/>
    </source>
</evidence>
<dbReference type="STRING" id="151549.A0A4C1XDL5"/>
<dbReference type="Pfam" id="PF00046">
    <property type="entry name" value="Homeodomain"/>
    <property type="match status" value="1"/>
</dbReference>
<dbReference type="CDD" id="cd00086">
    <property type="entry name" value="homeodomain"/>
    <property type="match status" value="1"/>
</dbReference>
<dbReference type="SMART" id="SM00389">
    <property type="entry name" value="HOX"/>
    <property type="match status" value="1"/>
</dbReference>
<evidence type="ECO:0000259" key="5">
    <source>
        <dbReference type="PROSITE" id="PS50071"/>
    </source>
</evidence>
<accession>A0A4C1XDL5</accession>
<evidence type="ECO:0000256" key="3">
    <source>
        <dbReference type="RuleBase" id="RU000682"/>
    </source>
</evidence>
<comment type="subcellular location">
    <subcellularLocation>
        <location evidence="1 2 3">Nucleus</location>
    </subcellularLocation>
</comment>
<keyword evidence="2 3" id="KW-0371">Homeobox</keyword>
<dbReference type="InterPro" id="IPR052294">
    <property type="entry name" value="VSX_homeobox_regulators"/>
</dbReference>
<dbReference type="InterPro" id="IPR001356">
    <property type="entry name" value="HD"/>
</dbReference>
<dbReference type="AlphaFoldDB" id="A0A4C1XDL5"/>
<dbReference type="Proteomes" id="UP000299102">
    <property type="component" value="Unassembled WGS sequence"/>
</dbReference>
<gene>
    <name evidence="6" type="primary">Vsx2</name>
    <name evidence="6" type="ORF">EVAR_98315_1</name>
</gene>
<dbReference type="InterPro" id="IPR009057">
    <property type="entry name" value="Homeodomain-like_sf"/>
</dbReference>
<dbReference type="OrthoDB" id="6159439at2759"/>
<dbReference type="GO" id="GO:1990837">
    <property type="term" value="F:sequence-specific double-stranded DNA binding"/>
    <property type="evidence" value="ECO:0007669"/>
    <property type="project" value="TreeGrafter"/>
</dbReference>
<dbReference type="PANTHER" id="PTHR46892">
    <property type="entry name" value="VISUAL SYSTEM HOMEOBOX 2"/>
    <property type="match status" value="1"/>
</dbReference>
<dbReference type="GO" id="GO:0005634">
    <property type="term" value="C:nucleus"/>
    <property type="evidence" value="ECO:0007669"/>
    <property type="project" value="UniProtKB-SubCell"/>
</dbReference>
<dbReference type="PROSITE" id="PS50071">
    <property type="entry name" value="HOMEOBOX_2"/>
    <property type="match status" value="1"/>
</dbReference>
<evidence type="ECO:0000313" key="7">
    <source>
        <dbReference type="Proteomes" id="UP000299102"/>
    </source>
</evidence>
<feature type="region of interest" description="Disordered" evidence="4">
    <location>
        <begin position="321"/>
        <end position="352"/>
    </location>
</feature>